<accession>A0A9X5ZEC0</accession>
<dbReference type="EMBL" id="MLYK01000026">
    <property type="protein sequence ID" value="OJS95738.1"/>
    <property type="molecule type" value="Genomic_DNA"/>
</dbReference>
<evidence type="ECO:0000256" key="1">
    <source>
        <dbReference type="SAM" id="MobiDB-lite"/>
    </source>
</evidence>
<sequence length="697" mass="77345">MKHIRVFDINMNLMTILDSAYKIGYVKEVNNLWTCSFSLPLNDPKRLEVTPKRFIELYDHDKYIGKFIVNPKKTVKNESDQSITYNCEHVWSTLHSDVLFRYHQLTNWTTRDVLQYLINQQEVNHWKLGTVEFTRYFHYAWENEDSLLNAIVSIPKPFNESYLWTWDDTNYPFTLNLVRATDEKVDVIRYGKNLKGIEKDEDPTGLITRIYPLGYGEGVNQLGIEKVNGGVPYLQAEQSIIDKYGIHKRIWADRRFEDAESLKASGGGLLNQYKKPITTISVDCIDYELIDPYKLVKYDISKIVGVYDQDTDTNDDLRIMKLSKSDIYGDPSNIQFEIGNVRSDIGTTITDLQKKQLVNDTYSQGSTTMVAYSYNDNCDPENPAVIKFFIPDDLKNINTLDLTFEIEEFRAYSKATRGGGSIVESTSAGGAVVNSTSSGGGVVNSTSSGGGSTQTSSSGGGSTQTSTSGGGGSFTSEAGGGSVASSSNGGNHRHMMFGFQSTIGDNTGGMEYRNYISAIDDGGGAIGSALPTGAEMDLWTYTADGDHSHTTSIPSHKHQVNIPAHSHSVTIPAHTHSVSIPDHTHQISIPHHTHEINIPNHTHTITLPDHIHDIQHGIYKLSERPSIVTIKVDGNVVPVTSTSAENVNLEPYLSKDNSGKIERNKWHVITITPDKLGRVNANVISRLFIQSRTGGTF</sequence>
<organism evidence="3 4">
    <name type="scientific">Bacillus cereus</name>
    <dbReference type="NCBI Taxonomy" id="1396"/>
    <lineage>
        <taxon>Bacteria</taxon>
        <taxon>Bacillati</taxon>
        <taxon>Bacillota</taxon>
        <taxon>Bacilli</taxon>
        <taxon>Bacillales</taxon>
        <taxon>Bacillaceae</taxon>
        <taxon>Bacillus</taxon>
        <taxon>Bacillus cereus group</taxon>
    </lineage>
</organism>
<dbReference type="AlphaFoldDB" id="A0A9X5ZEC0"/>
<comment type="caution">
    <text evidence="3">The sequence shown here is derived from an EMBL/GenBank/DDBJ whole genome shotgun (WGS) entry which is preliminary data.</text>
</comment>
<evidence type="ECO:0000313" key="4">
    <source>
        <dbReference type="Proteomes" id="UP000184161"/>
    </source>
</evidence>
<protein>
    <recommendedName>
        <fullName evidence="2">Tail spike domain-containing protein</fullName>
    </recommendedName>
</protein>
<feature type="domain" description="Tail spike" evidence="2">
    <location>
        <begin position="101"/>
        <end position="351"/>
    </location>
</feature>
<gene>
    <name evidence="3" type="ORF">BKK64_11060</name>
</gene>
<feature type="region of interest" description="Disordered" evidence="1">
    <location>
        <begin position="433"/>
        <end position="490"/>
    </location>
</feature>
<dbReference type="RefSeq" id="WP_072770098.1">
    <property type="nucleotide sequence ID" value="NZ_CP014487.1"/>
</dbReference>
<dbReference type="NCBIfam" id="TIGR01665">
    <property type="entry name" value="put_anti_recept"/>
    <property type="match status" value="1"/>
</dbReference>
<dbReference type="Proteomes" id="UP000184161">
    <property type="component" value="Unassembled WGS sequence"/>
</dbReference>
<name>A0A9X5ZEC0_BACCE</name>
<dbReference type="Pfam" id="PF06605">
    <property type="entry name" value="Prophage_tail"/>
    <property type="match status" value="1"/>
</dbReference>
<evidence type="ECO:0000259" key="2">
    <source>
        <dbReference type="Pfam" id="PF06605"/>
    </source>
</evidence>
<dbReference type="InterPro" id="IPR007119">
    <property type="entry name" value="Phage_tail_spike_N"/>
</dbReference>
<evidence type="ECO:0000313" key="3">
    <source>
        <dbReference type="EMBL" id="OJS95738.1"/>
    </source>
</evidence>
<dbReference type="InterPro" id="IPR010572">
    <property type="entry name" value="Tail_dom"/>
</dbReference>
<reference evidence="3 4" key="1">
    <citation type="submission" date="2016-10" db="EMBL/GenBank/DDBJ databases">
        <title>Draft Genome Sequence of one Bacillus cereus strain isolated from pooled breast milk.</title>
        <authorList>
            <person name="Woudstra C."/>
            <person name="Chamoin A."/>
            <person name="Gentil S."/>
            <person name="Rambeloson T."/>
            <person name="Delannoye S."/>
            <person name="Heinnekine J.A."/>
            <person name="Herbin S."/>
            <person name="Fach P."/>
        </authorList>
    </citation>
    <scope>NUCLEOTIDE SEQUENCE [LARGE SCALE GENOMIC DNA]</scope>
    <source>
        <strain evidence="3 4">16SBCL1279</strain>
    </source>
</reference>
<feature type="compositionally biased region" description="Gly residues" evidence="1">
    <location>
        <begin position="438"/>
        <end position="482"/>
    </location>
</feature>
<proteinExistence type="predicted"/>